<feature type="chain" id="PRO_5044713067" description="Periplasmic oligopeptide-binding protein OppA" evidence="12">
    <location>
        <begin position="22"/>
        <end position="541"/>
    </location>
</feature>
<dbReference type="InterPro" id="IPR039424">
    <property type="entry name" value="SBP_5"/>
</dbReference>
<dbReference type="PANTHER" id="PTHR30290:SF10">
    <property type="entry name" value="PERIPLASMIC OLIGOPEPTIDE-BINDING PROTEIN-RELATED"/>
    <property type="match status" value="1"/>
</dbReference>
<keyword evidence="4" id="KW-0813">Transport</keyword>
<evidence type="ECO:0000256" key="8">
    <source>
        <dbReference type="ARBA" id="ARBA00022927"/>
    </source>
</evidence>
<comment type="subunit">
    <text evidence="10">The complex is composed of two ATP-binding proteins (OppD and OppF), two transmembrane proteins (OppB and OppC) and a solute-binding protein (OppA).</text>
</comment>
<name>A0AAU6RMY4_9STAP</name>
<proteinExistence type="inferred from homology"/>
<keyword evidence="6" id="KW-0574">Periplasm</keyword>
<dbReference type="GO" id="GO:0005886">
    <property type="term" value="C:plasma membrane"/>
    <property type="evidence" value="ECO:0007669"/>
    <property type="project" value="UniProtKB-SubCell"/>
</dbReference>
<evidence type="ECO:0000256" key="2">
    <source>
        <dbReference type="ARBA" id="ARBA00004418"/>
    </source>
</evidence>
<dbReference type="CDD" id="cd08504">
    <property type="entry name" value="PBP2_OppA"/>
    <property type="match status" value="1"/>
</dbReference>
<evidence type="ECO:0000256" key="3">
    <source>
        <dbReference type="ARBA" id="ARBA00005695"/>
    </source>
</evidence>
<evidence type="ECO:0000313" key="17">
    <source>
        <dbReference type="Proteomes" id="UP001465447"/>
    </source>
</evidence>
<protein>
    <recommendedName>
        <fullName evidence="11">Periplasmic oligopeptide-binding protein OppA</fullName>
    </recommendedName>
</protein>
<evidence type="ECO:0000256" key="7">
    <source>
        <dbReference type="ARBA" id="ARBA00022856"/>
    </source>
</evidence>
<dbReference type="GO" id="GO:0015833">
    <property type="term" value="P:peptide transport"/>
    <property type="evidence" value="ECO:0007669"/>
    <property type="project" value="UniProtKB-KW"/>
</dbReference>
<dbReference type="InterPro" id="IPR030678">
    <property type="entry name" value="Peptide/Ni-bd"/>
</dbReference>
<dbReference type="InterPro" id="IPR000914">
    <property type="entry name" value="SBP_5_dom"/>
</dbReference>
<dbReference type="Pfam" id="PF00496">
    <property type="entry name" value="SBP_bac_5"/>
    <property type="match status" value="1"/>
</dbReference>
<keyword evidence="8" id="KW-0653">Protein transport</keyword>
<evidence type="ECO:0000256" key="1">
    <source>
        <dbReference type="ARBA" id="ARBA00004193"/>
    </source>
</evidence>
<dbReference type="GO" id="GO:0030288">
    <property type="term" value="C:outer membrane-bounded periplasmic space"/>
    <property type="evidence" value="ECO:0007669"/>
    <property type="project" value="UniProtKB-ARBA"/>
</dbReference>
<dbReference type="AlphaFoldDB" id="A0AAU6RMY4"/>
<sequence>MKKSFSYLLVLIITLSGFLAACSGGNKSDDKNAQVLNLQEGSDIPTLDSSLATDAVAFNVFFQVMEGLYTLDKNDKAIPAVAEGKPEKSKDGKTWTIKLRKDAKWSNGDPVTAKDFVFAWRRTLDPKTASEYSYIMMDLKNAQEVNTGKMKPEELGVKAIDDNTLEIQLNDNVPYFEELLTFGVFLPQNEKFVKEQGDKYGTTKETTLFNGPFVLNDWQTEKSFKLTPNKKYWDKDKVKLKEVNYKIIKDQNTALNLFNTGKLDRVTLPAEQVDKYKDDPKLSTELQSTTFFIRMNQENKDLANKDLRLAIAKSIDKQAYVDTLLKNGSKPLDTNTPKEFVEKDGKDFTDSLKNKLSYNKEEAKAHFEKAKKALGKDSFTFEYLTYDQEESKTAGEYIKEQLENNLPGLKINIKQQPFKQKLQLESKMKYDLSFAGWGPDYPDPMTFVDLYVTDGGHNQTGWSNKEFDQKVQDAKGPLLDDIDKRWTTMVEAEDIVLEEAVIAPIYQRGAARLVQPHVKNFIIHKFGADTSLKEVYIEKKK</sequence>
<dbReference type="GO" id="GO:0015031">
    <property type="term" value="P:protein transport"/>
    <property type="evidence" value="ECO:0007669"/>
    <property type="project" value="UniProtKB-KW"/>
</dbReference>
<dbReference type="PROSITE" id="PS01040">
    <property type="entry name" value="SBP_BACTERIAL_5"/>
    <property type="match status" value="1"/>
</dbReference>
<feature type="domain" description="Solute-binding protein family 5" evidence="13">
    <location>
        <begin position="77"/>
        <end position="457"/>
    </location>
</feature>
<gene>
    <name evidence="14" type="ORF">KYI10_03255</name>
    <name evidence="16" type="ORF">QA539_03395</name>
    <name evidence="15" type="ORF">QA540_03250</name>
</gene>
<dbReference type="GO" id="GO:1904680">
    <property type="term" value="F:peptide transmembrane transporter activity"/>
    <property type="evidence" value="ECO:0007669"/>
    <property type="project" value="TreeGrafter"/>
</dbReference>
<reference evidence="16 17" key="2">
    <citation type="submission" date="2023-04" db="EMBL/GenBank/DDBJ databases">
        <title>Macrococci isolated from food, foodproducing animals, and human clinical materials.</title>
        <authorList>
            <person name="Maslanova I."/>
            <person name="Svec P."/>
            <person name="Sedlacek I."/>
            <person name="Novakova D."/>
            <person name="Keller J.E."/>
            <person name="Schwendener S."/>
            <person name="Finstrlova A."/>
            <person name="Botka T."/>
            <person name="Kovarovic V."/>
            <person name="Petras P."/>
            <person name="Perreten V."/>
            <person name="Pantucek R."/>
        </authorList>
    </citation>
    <scope>NUCLEOTIDE SEQUENCE [LARGE SCALE GENOMIC DNA]</scope>
    <source>
        <strain evidence="16 17">CCM 8659</strain>
        <strain evidence="15">NRL/St 13/116</strain>
    </source>
</reference>
<evidence type="ECO:0000256" key="5">
    <source>
        <dbReference type="ARBA" id="ARBA00022729"/>
    </source>
</evidence>
<dbReference type="EMBL" id="CP079955">
    <property type="protein sequence ID" value="QYA33463.1"/>
    <property type="molecule type" value="Genomic_DNA"/>
</dbReference>
<dbReference type="FunFam" id="3.10.105.10:FF:000001">
    <property type="entry name" value="Oligopeptide ABC transporter, oligopeptide-binding protein"/>
    <property type="match status" value="1"/>
</dbReference>
<evidence type="ECO:0000256" key="4">
    <source>
        <dbReference type="ARBA" id="ARBA00022448"/>
    </source>
</evidence>
<dbReference type="EMBL" id="CP124591">
    <property type="protein sequence ID" value="WZE71552.1"/>
    <property type="molecule type" value="Genomic_DNA"/>
</dbReference>
<evidence type="ECO:0000259" key="13">
    <source>
        <dbReference type="Pfam" id="PF00496"/>
    </source>
</evidence>
<feature type="signal peptide" evidence="12">
    <location>
        <begin position="1"/>
        <end position="21"/>
    </location>
</feature>
<evidence type="ECO:0000256" key="9">
    <source>
        <dbReference type="ARBA" id="ARBA00023157"/>
    </source>
</evidence>
<dbReference type="InterPro" id="IPR023765">
    <property type="entry name" value="SBP_5_CS"/>
</dbReference>
<evidence type="ECO:0000256" key="12">
    <source>
        <dbReference type="SAM" id="SignalP"/>
    </source>
</evidence>
<dbReference type="RefSeq" id="WP_219494258.1">
    <property type="nucleotide sequence ID" value="NZ_CP124585.1"/>
</dbReference>
<dbReference type="PIRSF" id="PIRSF002741">
    <property type="entry name" value="MppA"/>
    <property type="match status" value="1"/>
</dbReference>
<keyword evidence="5 12" id="KW-0732">Signal</keyword>
<evidence type="ECO:0000256" key="10">
    <source>
        <dbReference type="ARBA" id="ARBA00063980"/>
    </source>
</evidence>
<organism evidence="16 17">
    <name type="scientific">Macrococcus psychrotolerans</name>
    <dbReference type="NCBI Taxonomy" id="3039389"/>
    <lineage>
        <taxon>Bacteria</taxon>
        <taxon>Bacillati</taxon>
        <taxon>Bacillota</taxon>
        <taxon>Bacilli</taxon>
        <taxon>Bacillales</taxon>
        <taxon>Staphylococcaceae</taxon>
        <taxon>Macrococcus</taxon>
    </lineage>
</organism>
<comment type="subcellular location">
    <subcellularLocation>
        <location evidence="1">Cell membrane</location>
        <topology evidence="1">Lipid-anchor</topology>
    </subcellularLocation>
    <subcellularLocation>
        <location evidence="2">Periplasm</location>
    </subcellularLocation>
</comment>
<dbReference type="EMBL" id="CP124585">
    <property type="protein sequence ID" value="WZE69421.1"/>
    <property type="molecule type" value="Genomic_DNA"/>
</dbReference>
<dbReference type="PANTHER" id="PTHR30290">
    <property type="entry name" value="PERIPLASMIC BINDING COMPONENT OF ABC TRANSPORTER"/>
    <property type="match status" value="1"/>
</dbReference>
<evidence type="ECO:0000313" key="16">
    <source>
        <dbReference type="EMBL" id="WZE71552.1"/>
    </source>
</evidence>
<evidence type="ECO:0000256" key="11">
    <source>
        <dbReference type="ARBA" id="ARBA00072558"/>
    </source>
</evidence>
<keyword evidence="9" id="KW-1015">Disulfide bond</keyword>
<accession>A0AAT9P8L7</accession>
<accession>A0AAU6RMY4</accession>
<evidence type="ECO:0000313" key="15">
    <source>
        <dbReference type="EMBL" id="WZE69421.1"/>
    </source>
</evidence>
<dbReference type="FunFam" id="3.40.190.10:FF:000018">
    <property type="entry name" value="Oligopeptide ABC transporter, oligopeptide-binding protein"/>
    <property type="match status" value="1"/>
</dbReference>
<dbReference type="FunFam" id="3.90.76.10:FF:000001">
    <property type="entry name" value="Oligopeptide ABC transporter substrate-binding protein"/>
    <property type="match status" value="1"/>
</dbReference>
<dbReference type="KEGG" id="mpsh:QA539_03395"/>
<comment type="similarity">
    <text evidence="3">Belongs to the bacterial solute-binding protein 5 family.</text>
</comment>
<keyword evidence="17" id="KW-1185">Reference proteome</keyword>
<dbReference type="Proteomes" id="UP001465447">
    <property type="component" value="Chromosome"/>
</dbReference>
<dbReference type="PROSITE" id="PS51257">
    <property type="entry name" value="PROKAR_LIPOPROTEIN"/>
    <property type="match status" value="1"/>
</dbReference>
<keyword evidence="7" id="KW-0571">Peptide transport</keyword>
<accession>A0AAU6RH18</accession>
<evidence type="ECO:0000313" key="14">
    <source>
        <dbReference type="EMBL" id="QYA33463.1"/>
    </source>
</evidence>
<evidence type="ECO:0000256" key="6">
    <source>
        <dbReference type="ARBA" id="ARBA00022764"/>
    </source>
</evidence>
<reference evidence="14" key="1">
    <citation type="submission" date="2021-07" db="EMBL/GenBank/DDBJ databases">
        <title>Prevalence and characterization of methicillin-resistant Macrococcus spp. in food producing animals and meat in Switzerland in 2019.</title>
        <authorList>
            <person name="Keller J.E."/>
            <person name="Schwendener S."/>
            <person name="Neuenschwander J."/>
            <person name="Overesch G."/>
            <person name="Perreten V."/>
        </authorList>
    </citation>
    <scope>NUCLEOTIDE SEQUENCE</scope>
    <source>
        <strain evidence="14">19Msa1099</strain>
    </source>
</reference>